<comment type="caution">
    <text evidence="1">The sequence shown here is derived from an EMBL/GenBank/DDBJ whole genome shotgun (WGS) entry which is preliminary data.</text>
</comment>
<name>A0A225VBP8_9STRA</name>
<dbReference type="OrthoDB" id="128611at2759"/>
<sequence>MAGKEPLMFDLYSFLCEKMLRHPSKEMSFAHVYMAIAWNLMCRSSNAFGIRHSPMELRGDALQIYFAYMKNDHGGDHPRDPRHIYAHPLQPASNFDGSDLLFAGSNQYERFRKCWLQLFAQAQVTDELKCQGLDASELCTHSMRKGIDSLPPSTAVYLRAGWFLGGGQNTYLRYEAAGDMHVGRIVRSDPHTNDIAIYNHVEQLLNFWGGKFRRVSTDFTIPDSSARQMWILWVEANTTNSSSRWSATPDRKMQMRLSQLLYVMATIERSVESKGQLPCGQTIEEATQAFVTCADSVGVDDTTERSSRQRQGQLSWATFDKLLRKRQNKSKH</sequence>
<dbReference type="EMBL" id="NBNE01005845">
    <property type="protein sequence ID" value="OWZ02931.1"/>
    <property type="molecule type" value="Genomic_DNA"/>
</dbReference>
<reference evidence="2" key="1">
    <citation type="submission" date="2017-03" db="EMBL/GenBank/DDBJ databases">
        <title>Phytopthora megakarya and P. palmivora, two closely related causual agents of cacao black pod achieved similar genome size and gene model numbers by different mechanisms.</title>
        <authorList>
            <person name="Ali S."/>
            <person name="Shao J."/>
            <person name="Larry D.J."/>
            <person name="Kronmiller B."/>
            <person name="Shen D."/>
            <person name="Strem M.D."/>
            <person name="Melnick R.L."/>
            <person name="Guiltinan M.J."/>
            <person name="Tyler B.M."/>
            <person name="Meinhardt L.W."/>
            <person name="Bailey B.A."/>
        </authorList>
    </citation>
    <scope>NUCLEOTIDE SEQUENCE [LARGE SCALE GENOMIC DNA]</scope>
    <source>
        <strain evidence="2">zdho120</strain>
    </source>
</reference>
<organism evidence="1 2">
    <name type="scientific">Phytophthora megakarya</name>
    <dbReference type="NCBI Taxonomy" id="4795"/>
    <lineage>
        <taxon>Eukaryota</taxon>
        <taxon>Sar</taxon>
        <taxon>Stramenopiles</taxon>
        <taxon>Oomycota</taxon>
        <taxon>Peronosporomycetes</taxon>
        <taxon>Peronosporales</taxon>
        <taxon>Peronosporaceae</taxon>
        <taxon>Phytophthora</taxon>
    </lineage>
</organism>
<evidence type="ECO:0000313" key="2">
    <source>
        <dbReference type="Proteomes" id="UP000198211"/>
    </source>
</evidence>
<evidence type="ECO:0000313" key="1">
    <source>
        <dbReference type="EMBL" id="OWZ02931.1"/>
    </source>
</evidence>
<protein>
    <submittedName>
        <fullName evidence="1">Uncharacterized protein</fullName>
    </submittedName>
</protein>
<dbReference type="Proteomes" id="UP000198211">
    <property type="component" value="Unassembled WGS sequence"/>
</dbReference>
<gene>
    <name evidence="1" type="ORF">PHMEG_00025424</name>
</gene>
<keyword evidence="2" id="KW-1185">Reference proteome</keyword>
<accession>A0A225VBP8</accession>
<dbReference type="AlphaFoldDB" id="A0A225VBP8"/>
<proteinExistence type="predicted"/>